<keyword evidence="4" id="KW-1003">Cell membrane</keyword>
<dbReference type="InterPro" id="IPR051084">
    <property type="entry name" value="H+-coupled_symporters"/>
</dbReference>
<evidence type="ECO:0000256" key="4">
    <source>
        <dbReference type="ARBA" id="ARBA00022475"/>
    </source>
</evidence>
<feature type="transmembrane region" description="Helical" evidence="10">
    <location>
        <begin position="15"/>
        <end position="43"/>
    </location>
</feature>
<keyword evidence="13" id="KW-1185">Reference proteome</keyword>
<feature type="transmembrane region" description="Helical" evidence="10">
    <location>
        <begin position="154"/>
        <end position="177"/>
    </location>
</feature>
<comment type="caution">
    <text evidence="12">The sequence shown here is derived from an EMBL/GenBank/DDBJ whole genome shotgun (WGS) entry which is preliminary data.</text>
</comment>
<dbReference type="Proteomes" id="UP001165882">
    <property type="component" value="Unassembled WGS sequence"/>
</dbReference>
<dbReference type="InterPro" id="IPR020846">
    <property type="entry name" value="MFS_dom"/>
</dbReference>
<keyword evidence="6 10" id="KW-0812">Transmembrane</keyword>
<evidence type="ECO:0000256" key="6">
    <source>
        <dbReference type="ARBA" id="ARBA00022692"/>
    </source>
</evidence>
<evidence type="ECO:0000256" key="10">
    <source>
        <dbReference type="SAM" id="Phobius"/>
    </source>
</evidence>
<comment type="subcellular location">
    <subcellularLocation>
        <location evidence="1">Cell inner membrane</location>
        <topology evidence="1">Multi-pass membrane protein</topology>
    </subcellularLocation>
</comment>
<feature type="transmembrane region" description="Helical" evidence="10">
    <location>
        <begin position="307"/>
        <end position="325"/>
    </location>
</feature>
<dbReference type="NCBIfam" id="TIGR00883">
    <property type="entry name" value="2A0106"/>
    <property type="match status" value="1"/>
</dbReference>
<evidence type="ECO:0000256" key="2">
    <source>
        <dbReference type="ARBA" id="ARBA00008240"/>
    </source>
</evidence>
<evidence type="ECO:0000256" key="3">
    <source>
        <dbReference type="ARBA" id="ARBA00022448"/>
    </source>
</evidence>
<keyword evidence="3" id="KW-0813">Transport</keyword>
<dbReference type="Gene3D" id="1.20.1250.20">
    <property type="entry name" value="MFS general substrate transporter like domains"/>
    <property type="match status" value="2"/>
</dbReference>
<keyword evidence="5" id="KW-0997">Cell inner membrane</keyword>
<dbReference type="RefSeq" id="WP_143999648.1">
    <property type="nucleotide sequence ID" value="NZ_QWEF01000001.1"/>
</dbReference>
<feature type="transmembrane region" description="Helical" evidence="10">
    <location>
        <begin position="55"/>
        <end position="78"/>
    </location>
</feature>
<dbReference type="InterPro" id="IPR004736">
    <property type="entry name" value="MHS_symport"/>
</dbReference>
<comment type="similarity">
    <text evidence="2">Belongs to the major facilitator superfamily. Metabolite:H+ Symporter (MHS) family (TC 2.A.1.6) family.</text>
</comment>
<name>A0ABY3D2J6_9PSED</name>
<dbReference type="NCBIfam" id="NF007710">
    <property type="entry name" value="PRK10406.1"/>
    <property type="match status" value="1"/>
</dbReference>
<keyword evidence="8 10" id="KW-1133">Transmembrane helix</keyword>
<feature type="domain" description="Major facilitator superfamily (MFS) profile" evidence="11">
    <location>
        <begin position="17"/>
        <end position="423"/>
    </location>
</feature>
<dbReference type="EMBL" id="QWEF01000001">
    <property type="protein sequence ID" value="TRZ59851.1"/>
    <property type="molecule type" value="Genomic_DNA"/>
</dbReference>
<evidence type="ECO:0000256" key="1">
    <source>
        <dbReference type="ARBA" id="ARBA00004429"/>
    </source>
</evidence>
<feature type="transmembrane region" description="Helical" evidence="10">
    <location>
        <begin position="189"/>
        <end position="208"/>
    </location>
</feature>
<dbReference type="InterPro" id="IPR011701">
    <property type="entry name" value="MFS"/>
</dbReference>
<evidence type="ECO:0000256" key="7">
    <source>
        <dbReference type="ARBA" id="ARBA00022847"/>
    </source>
</evidence>
<keyword evidence="9 10" id="KW-0472">Membrane</keyword>
<gene>
    <name evidence="12" type="ORF">DZA28_07720</name>
</gene>
<feature type="transmembrane region" description="Helical" evidence="10">
    <location>
        <begin position="367"/>
        <end position="388"/>
    </location>
</feature>
<proteinExistence type="inferred from homology"/>
<keyword evidence="7" id="KW-0769">Symport</keyword>
<dbReference type="PANTHER" id="PTHR43528">
    <property type="entry name" value="ALPHA-KETOGLUTARATE PERMEASE"/>
    <property type="match status" value="1"/>
</dbReference>
<dbReference type="InterPro" id="IPR005829">
    <property type="entry name" value="Sugar_transporter_CS"/>
</dbReference>
<feature type="transmembrane region" description="Helical" evidence="10">
    <location>
        <begin position="400"/>
        <end position="418"/>
    </location>
</feature>
<feature type="transmembrane region" description="Helical" evidence="10">
    <location>
        <begin position="116"/>
        <end position="133"/>
    </location>
</feature>
<dbReference type="PROSITE" id="PS50850">
    <property type="entry name" value="MFS"/>
    <property type="match status" value="1"/>
</dbReference>
<dbReference type="PROSITE" id="PS00217">
    <property type="entry name" value="SUGAR_TRANSPORT_2"/>
    <property type="match status" value="1"/>
</dbReference>
<feature type="transmembrane region" description="Helical" evidence="10">
    <location>
        <begin position="331"/>
        <end position="355"/>
    </location>
</feature>
<reference evidence="12 13" key="1">
    <citation type="journal article" date="2019" name="Biocontrol Sci. Technol.">
        <title>Pseudomonas putida strain B2017 produced as technical grade active ingredient controls fungal and bacterial crop diseases.</title>
        <authorList>
            <person name="Oliver C."/>
            <person name="Hernandez I."/>
            <person name="Caminal M."/>
            <person name="Lara J.M."/>
            <person name="Fernandez C."/>
        </authorList>
    </citation>
    <scope>NUCLEOTIDE SEQUENCE [LARGE SCALE GENOMIC DNA]</scope>
    <source>
        <strain evidence="12 13">B2017</strain>
    </source>
</reference>
<dbReference type="Pfam" id="PF07690">
    <property type="entry name" value="MFS_1"/>
    <property type="match status" value="1"/>
</dbReference>
<feature type="transmembrane region" description="Helical" evidence="10">
    <location>
        <begin position="277"/>
        <end position="295"/>
    </location>
</feature>
<dbReference type="CDD" id="cd17367">
    <property type="entry name" value="MFS_KgtP"/>
    <property type="match status" value="1"/>
</dbReference>
<evidence type="ECO:0000256" key="5">
    <source>
        <dbReference type="ARBA" id="ARBA00022519"/>
    </source>
</evidence>
<dbReference type="SUPFAM" id="SSF103473">
    <property type="entry name" value="MFS general substrate transporter"/>
    <property type="match status" value="1"/>
</dbReference>
<evidence type="ECO:0000313" key="13">
    <source>
        <dbReference type="Proteomes" id="UP001165882"/>
    </source>
</evidence>
<evidence type="ECO:0000256" key="8">
    <source>
        <dbReference type="ARBA" id="ARBA00022989"/>
    </source>
</evidence>
<evidence type="ECO:0000259" key="11">
    <source>
        <dbReference type="PROSITE" id="PS50850"/>
    </source>
</evidence>
<dbReference type="InterPro" id="IPR036259">
    <property type="entry name" value="MFS_trans_sf"/>
</dbReference>
<feature type="transmembrane region" description="Helical" evidence="10">
    <location>
        <begin position="90"/>
        <end position="110"/>
    </location>
</feature>
<protein>
    <submittedName>
        <fullName evidence="12">MFS transporter</fullName>
    </submittedName>
</protein>
<sequence length="429" mass="46774">MTSTYYTGEERSKRIFAIVGASSGNLVEWFDFYVYAFCAIYFAPAFFPSDDPTVQLLNTAGVFAAGFLMRPIGGWIFGRLADRHGRKNSLMISVLMMCFGSLMIACLPTYASIGTWAPALILLARLIQGLSVGGEYGTTATYMSEVALRGQRGFFASFQYVTLIGGQLLAVLVVVILQQLLTEDELRAWGWRIPFVVGAIAALISLMLRRSLHETSSAEARNDKDAGSIAGLFRNHAAAFITVLGYTAGGSLIFYTFTTYMQKYLVNTAGMTAKNASYVMTGALFLFMVLQPFFGMLSDRIGRRNSMLLFGGLGTLCTVPLLMALKTVTSPFMAFVLISLALCIVSFYTSISGLVKAEMFPPQVRALGVGLAYAVANAAFGGSAEYVALGLKTLGMENTFYWYVTAMMAIAFLFSLRLPKQAAYLHHDD</sequence>
<feature type="transmembrane region" description="Helical" evidence="10">
    <location>
        <begin position="237"/>
        <end position="257"/>
    </location>
</feature>
<dbReference type="PANTHER" id="PTHR43528:SF1">
    <property type="entry name" value="ALPHA-KETOGLUTARATE PERMEASE"/>
    <property type="match status" value="1"/>
</dbReference>
<evidence type="ECO:0000313" key="12">
    <source>
        <dbReference type="EMBL" id="TRZ59851.1"/>
    </source>
</evidence>
<organism evidence="12 13">
    <name type="scientific">Pseudomonas alloputida</name>
    <dbReference type="NCBI Taxonomy" id="1940621"/>
    <lineage>
        <taxon>Bacteria</taxon>
        <taxon>Pseudomonadati</taxon>
        <taxon>Pseudomonadota</taxon>
        <taxon>Gammaproteobacteria</taxon>
        <taxon>Pseudomonadales</taxon>
        <taxon>Pseudomonadaceae</taxon>
        <taxon>Pseudomonas</taxon>
    </lineage>
</organism>
<accession>A0ABY3D2J6</accession>
<evidence type="ECO:0000256" key="9">
    <source>
        <dbReference type="ARBA" id="ARBA00023136"/>
    </source>
</evidence>